<evidence type="ECO:0000256" key="3">
    <source>
        <dbReference type="ARBA" id="ARBA00022695"/>
    </source>
</evidence>
<dbReference type="SUPFAM" id="SSF56672">
    <property type="entry name" value="DNA/RNA polymerases"/>
    <property type="match status" value="1"/>
</dbReference>
<evidence type="ECO:0000313" key="10">
    <source>
        <dbReference type="EMBL" id="RIB02646.1"/>
    </source>
</evidence>
<keyword evidence="4" id="KW-0239">DNA-directed DNA polymerase</keyword>
<keyword evidence="11" id="KW-1185">Reference proteome</keyword>
<evidence type="ECO:0000259" key="9">
    <source>
        <dbReference type="Pfam" id="PF03104"/>
    </source>
</evidence>
<evidence type="ECO:0000256" key="2">
    <source>
        <dbReference type="ARBA" id="ARBA00022679"/>
    </source>
</evidence>
<dbReference type="GO" id="GO:0003677">
    <property type="term" value="F:DNA binding"/>
    <property type="evidence" value="ECO:0007669"/>
    <property type="project" value="UniProtKB-KW"/>
</dbReference>
<dbReference type="SUPFAM" id="SSF53098">
    <property type="entry name" value="Ribonuclease H-like"/>
    <property type="match status" value="1"/>
</dbReference>
<dbReference type="InterPro" id="IPR043502">
    <property type="entry name" value="DNA/RNA_pol_sf"/>
</dbReference>
<reference evidence="10 11" key="1">
    <citation type="submission" date="2018-06" db="EMBL/GenBank/DDBJ databases">
        <title>Comparative genomics reveals the genomic features of Rhizophagus irregularis, R. cerebriforme, R. diaphanum and Gigaspora rosea, and their symbiotic lifestyle signature.</title>
        <authorList>
            <person name="Morin E."/>
            <person name="San Clemente H."/>
            <person name="Chen E.C.H."/>
            <person name="De La Providencia I."/>
            <person name="Hainaut M."/>
            <person name="Kuo A."/>
            <person name="Kohler A."/>
            <person name="Murat C."/>
            <person name="Tang N."/>
            <person name="Roy S."/>
            <person name="Loubradou J."/>
            <person name="Henrissat B."/>
            <person name="Grigoriev I.V."/>
            <person name="Corradi N."/>
            <person name="Roux C."/>
            <person name="Martin F.M."/>
        </authorList>
    </citation>
    <scope>NUCLEOTIDE SEQUENCE [LARGE SCALE GENOMIC DNA]</scope>
    <source>
        <strain evidence="10 11">DAOM 194757</strain>
    </source>
</reference>
<dbReference type="GO" id="GO:0003887">
    <property type="term" value="F:DNA-directed DNA polymerase activity"/>
    <property type="evidence" value="ECO:0007669"/>
    <property type="project" value="UniProtKB-KW"/>
</dbReference>
<keyword evidence="2" id="KW-0808">Transferase</keyword>
<evidence type="ECO:0000256" key="4">
    <source>
        <dbReference type="ARBA" id="ARBA00022932"/>
    </source>
</evidence>
<comment type="catalytic activity">
    <reaction evidence="7">
        <text>DNA(n) + a 2'-deoxyribonucleoside 5'-triphosphate = DNA(n+1) + diphosphate</text>
        <dbReference type="Rhea" id="RHEA:22508"/>
        <dbReference type="Rhea" id="RHEA-COMP:17339"/>
        <dbReference type="Rhea" id="RHEA-COMP:17340"/>
        <dbReference type="ChEBI" id="CHEBI:33019"/>
        <dbReference type="ChEBI" id="CHEBI:61560"/>
        <dbReference type="ChEBI" id="CHEBI:173112"/>
        <dbReference type="EC" id="2.7.7.7"/>
    </reaction>
</comment>
<dbReference type="Pfam" id="PF00136">
    <property type="entry name" value="DNA_pol_B"/>
    <property type="match status" value="1"/>
</dbReference>
<dbReference type="Proteomes" id="UP000266673">
    <property type="component" value="Unassembled WGS sequence"/>
</dbReference>
<dbReference type="InterPro" id="IPR012337">
    <property type="entry name" value="RNaseH-like_sf"/>
</dbReference>
<dbReference type="EMBL" id="QKWP01002630">
    <property type="protein sequence ID" value="RIB02646.1"/>
    <property type="molecule type" value="Genomic_DNA"/>
</dbReference>
<dbReference type="STRING" id="44941.A0A397U6F3"/>
<evidence type="ECO:0000256" key="6">
    <source>
        <dbReference type="ARBA" id="ARBA00024411"/>
    </source>
</evidence>
<dbReference type="InterPro" id="IPR006134">
    <property type="entry name" value="DNA-dir_DNA_pol_B_multi_dom"/>
</dbReference>
<proteinExistence type="predicted"/>
<dbReference type="Pfam" id="PF03104">
    <property type="entry name" value="DNA_pol_B_exo1"/>
    <property type="match status" value="1"/>
</dbReference>
<dbReference type="InterPro" id="IPR036397">
    <property type="entry name" value="RNaseH_sf"/>
</dbReference>
<accession>A0A397U6F3</accession>
<dbReference type="InterPro" id="IPR006133">
    <property type="entry name" value="DNA-dir_DNA_pol_B_exonuc"/>
</dbReference>
<evidence type="ECO:0000256" key="1">
    <source>
        <dbReference type="ARBA" id="ARBA00012417"/>
    </source>
</evidence>
<organism evidence="10 11">
    <name type="scientific">Gigaspora rosea</name>
    <dbReference type="NCBI Taxonomy" id="44941"/>
    <lineage>
        <taxon>Eukaryota</taxon>
        <taxon>Fungi</taxon>
        <taxon>Fungi incertae sedis</taxon>
        <taxon>Mucoromycota</taxon>
        <taxon>Glomeromycotina</taxon>
        <taxon>Glomeromycetes</taxon>
        <taxon>Diversisporales</taxon>
        <taxon>Gigasporaceae</taxon>
        <taxon>Gigaspora</taxon>
    </lineage>
</organism>
<evidence type="ECO:0000256" key="7">
    <source>
        <dbReference type="ARBA" id="ARBA00049244"/>
    </source>
</evidence>
<dbReference type="EC" id="2.7.7.7" evidence="1"/>
<evidence type="ECO:0000313" key="11">
    <source>
        <dbReference type="Proteomes" id="UP000266673"/>
    </source>
</evidence>
<dbReference type="PANTHER" id="PTHR10322">
    <property type="entry name" value="DNA POLYMERASE CATALYTIC SUBUNIT"/>
    <property type="match status" value="1"/>
</dbReference>
<protein>
    <recommendedName>
        <fullName evidence="6">DNA polymerase delta catalytic subunit</fullName>
        <ecNumber evidence="1">2.7.7.7</ecNumber>
    </recommendedName>
</protein>
<dbReference type="PANTHER" id="PTHR10322:SF23">
    <property type="entry name" value="DNA POLYMERASE DELTA CATALYTIC SUBUNIT"/>
    <property type="match status" value="1"/>
</dbReference>
<feature type="domain" description="DNA-directed DNA polymerase family B multifunctional" evidence="8">
    <location>
        <begin position="301"/>
        <end position="383"/>
    </location>
</feature>
<dbReference type="InterPro" id="IPR023211">
    <property type="entry name" value="DNA_pol_palm_dom_sf"/>
</dbReference>
<dbReference type="AlphaFoldDB" id="A0A397U6F3"/>
<gene>
    <name evidence="10" type="ORF">C2G38_2227271</name>
</gene>
<dbReference type="GO" id="GO:0000166">
    <property type="term" value="F:nucleotide binding"/>
    <property type="evidence" value="ECO:0007669"/>
    <property type="project" value="InterPro"/>
</dbReference>
<keyword evidence="5" id="KW-0238">DNA-binding</keyword>
<keyword evidence="3" id="KW-0548">Nucleotidyltransferase</keyword>
<dbReference type="InterPro" id="IPR050240">
    <property type="entry name" value="DNA_pol_type-B"/>
</dbReference>
<evidence type="ECO:0000259" key="8">
    <source>
        <dbReference type="Pfam" id="PF00136"/>
    </source>
</evidence>
<evidence type="ECO:0000256" key="5">
    <source>
        <dbReference type="ARBA" id="ARBA00023125"/>
    </source>
</evidence>
<feature type="domain" description="DNA-directed DNA polymerase family B exonuclease" evidence="9">
    <location>
        <begin position="111"/>
        <end position="221"/>
    </location>
</feature>
<dbReference type="Gene3D" id="3.90.1600.10">
    <property type="entry name" value="Palm domain of DNA polymerase"/>
    <property type="match status" value="1"/>
</dbReference>
<comment type="caution">
    <text evidence="10">The sequence shown here is derived from an EMBL/GenBank/DDBJ whole genome shotgun (WGS) entry which is preliminary data.</text>
</comment>
<dbReference type="Gene3D" id="3.30.420.10">
    <property type="entry name" value="Ribonuclease H-like superfamily/Ribonuclease H"/>
    <property type="match status" value="2"/>
</dbReference>
<sequence>MSSFVETNSQRLPTRNNIVAKNDKRLSAILNNALAKREEIPFMAVDIKESTEFINGQAWYILHLYCSLINGQKAVVIAHEYGISLSGWSTIKDLASLKYHFPILALMRNRILVLTWDIKIYSSHGLSKLPEAINEEDSVIMICMTLHWKDGPRLLKQICLVDIETAPDPYWITIVCGSQTSLLKAFAPDILLGFNDSQYDWSFIMEKANNPEDIFKSSILKIPGYIPIDVHAHSENYYSETKELSSNITARNMYEVANYCIINALYYQELAVKHNIINDYREVVSIAYISLFDTHYCTNEMKVRNLLSAYATKRNILFSTICHKDKEKDKYPGAYIFSPIKDIENKRPVTDFGFISLYSSLIMAYNLSPEKLILNHKEANNICGREIELYEIKFLFNGIIE</sequence>
<name>A0A397U6F3_9GLOM</name>